<dbReference type="InterPro" id="IPR036249">
    <property type="entry name" value="Thioredoxin-like_sf"/>
</dbReference>
<dbReference type="InterPro" id="IPR013766">
    <property type="entry name" value="Thioredoxin_domain"/>
</dbReference>
<dbReference type="AlphaFoldDB" id="A0A7S3CTI2"/>
<evidence type="ECO:0000259" key="1">
    <source>
        <dbReference type="Pfam" id="PF00085"/>
    </source>
</evidence>
<feature type="domain" description="Thioredoxin" evidence="1">
    <location>
        <begin position="39"/>
        <end position="107"/>
    </location>
</feature>
<dbReference type="SUPFAM" id="SSF52833">
    <property type="entry name" value="Thioredoxin-like"/>
    <property type="match status" value="1"/>
</dbReference>
<name>A0A7S3CTI2_9SPIT</name>
<sequence length="177" mass="21176">MVHLAKRSIITQPGKNFIMPENAKDIMKYLDQRRPVFTCIYFRAQWNPICEQIEQDYERFAAENSSFTHIKVDCDATPQVKFFFDARVEPQFIFLLNGAEIQRQVGFNFNLVESHLRDIEKFHYQDANYFGDSGNQWERFYDQFDRFEKHGQDDRDAFRIHHETIEDQHRGPGTMNP</sequence>
<accession>A0A7S3CTI2</accession>
<evidence type="ECO:0000313" key="2">
    <source>
        <dbReference type="EMBL" id="CAE0237047.1"/>
    </source>
</evidence>
<reference evidence="2" key="1">
    <citation type="submission" date="2021-01" db="EMBL/GenBank/DDBJ databases">
        <authorList>
            <person name="Corre E."/>
            <person name="Pelletier E."/>
            <person name="Niang G."/>
            <person name="Scheremetjew M."/>
            <person name="Finn R."/>
            <person name="Kale V."/>
            <person name="Holt S."/>
            <person name="Cochrane G."/>
            <person name="Meng A."/>
            <person name="Brown T."/>
            <person name="Cohen L."/>
        </authorList>
    </citation>
    <scope>NUCLEOTIDE SEQUENCE</scope>
    <source>
        <strain evidence="2">Ras09</strain>
    </source>
</reference>
<dbReference type="CDD" id="cd02947">
    <property type="entry name" value="TRX_family"/>
    <property type="match status" value="1"/>
</dbReference>
<proteinExistence type="predicted"/>
<gene>
    <name evidence="2" type="ORF">SRAS04492_LOCUS8856</name>
</gene>
<protein>
    <recommendedName>
        <fullName evidence="1">Thioredoxin domain-containing protein</fullName>
    </recommendedName>
</protein>
<dbReference type="Pfam" id="PF00085">
    <property type="entry name" value="Thioredoxin"/>
    <property type="match status" value="1"/>
</dbReference>
<dbReference type="Gene3D" id="3.40.30.10">
    <property type="entry name" value="Glutaredoxin"/>
    <property type="match status" value="1"/>
</dbReference>
<dbReference type="EMBL" id="HBIA01017853">
    <property type="protein sequence ID" value="CAE0237047.1"/>
    <property type="molecule type" value="Transcribed_RNA"/>
</dbReference>
<organism evidence="2">
    <name type="scientific">Strombidium rassoulzadegani</name>
    <dbReference type="NCBI Taxonomy" id="1082188"/>
    <lineage>
        <taxon>Eukaryota</taxon>
        <taxon>Sar</taxon>
        <taxon>Alveolata</taxon>
        <taxon>Ciliophora</taxon>
        <taxon>Intramacronucleata</taxon>
        <taxon>Spirotrichea</taxon>
        <taxon>Oligotrichia</taxon>
        <taxon>Strombidiidae</taxon>
        <taxon>Strombidium</taxon>
    </lineage>
</organism>